<dbReference type="PANTHER" id="PTHR46115">
    <property type="entry name" value="THIOREDOXIN-LIKE PROTEIN 1"/>
    <property type="match status" value="1"/>
</dbReference>
<evidence type="ECO:0000313" key="5">
    <source>
        <dbReference type="Proteomes" id="UP000030151"/>
    </source>
</evidence>
<dbReference type="OrthoDB" id="19690at2759"/>
<keyword evidence="2" id="KW-1015">Disulfide bond</keyword>
<dbReference type="HOGENOM" id="CLU_090389_14_6_1"/>
<dbReference type="PROSITE" id="PS51352">
    <property type="entry name" value="THIOREDOXIN_2"/>
    <property type="match status" value="1"/>
</dbReference>
<evidence type="ECO:0000259" key="3">
    <source>
        <dbReference type="PROSITE" id="PS51352"/>
    </source>
</evidence>
<accession>A0A0A1UPG5</accession>
<dbReference type="Pfam" id="PF00085">
    <property type="entry name" value="Thioredoxin"/>
    <property type="match status" value="1"/>
</dbReference>
<dbReference type="SUPFAM" id="SSF52833">
    <property type="entry name" value="Thioredoxin-like"/>
    <property type="match status" value="1"/>
</dbReference>
<dbReference type="InterPro" id="IPR013766">
    <property type="entry name" value="Thioredoxin_domain"/>
</dbReference>
<dbReference type="EMBL" id="JELW01000043">
    <property type="protein sequence ID" value="EXU96899.1"/>
    <property type="molecule type" value="Genomic_DNA"/>
</dbReference>
<comment type="caution">
    <text evidence="4">The sequence shown here is derived from an EMBL/GenBank/DDBJ whole genome shotgun (WGS) entry which is preliminary data.</text>
</comment>
<comment type="similarity">
    <text evidence="1">Belongs to the thioredoxin family.</text>
</comment>
<dbReference type="CDD" id="cd02947">
    <property type="entry name" value="TRX_family"/>
    <property type="match status" value="1"/>
</dbReference>
<reference evidence="4 5" key="1">
    <citation type="submission" date="2014-02" db="EMBL/GenBank/DDBJ databases">
        <title>The genome sequence of the entomopathogenic fungus Metarhizium robertsii ARSEF 2575.</title>
        <authorList>
            <person name="Giuliano Garisto Donzelli B."/>
            <person name="Roe B.A."/>
            <person name="Macmil S.L."/>
            <person name="Krasnoff S.B."/>
            <person name="Gibson D.M."/>
        </authorList>
    </citation>
    <scope>NUCLEOTIDE SEQUENCE [LARGE SCALE GENOMIC DNA]</scope>
    <source>
        <strain evidence="4 5">ARSEF 2575</strain>
    </source>
</reference>
<evidence type="ECO:0000256" key="2">
    <source>
        <dbReference type="ARBA" id="ARBA00023157"/>
    </source>
</evidence>
<dbReference type="AlphaFoldDB" id="A0A0A1UPG5"/>
<gene>
    <name evidence="4" type="ORF">X797_009982</name>
</gene>
<organism evidence="4 5">
    <name type="scientific">Metarhizium robertsii</name>
    <dbReference type="NCBI Taxonomy" id="568076"/>
    <lineage>
        <taxon>Eukaryota</taxon>
        <taxon>Fungi</taxon>
        <taxon>Dikarya</taxon>
        <taxon>Ascomycota</taxon>
        <taxon>Pezizomycotina</taxon>
        <taxon>Sordariomycetes</taxon>
        <taxon>Hypocreomycetidae</taxon>
        <taxon>Hypocreales</taxon>
        <taxon>Clavicipitaceae</taxon>
        <taxon>Metarhizium</taxon>
    </lineage>
</organism>
<feature type="domain" description="Thioredoxin" evidence="3">
    <location>
        <begin position="1"/>
        <end position="104"/>
    </location>
</feature>
<name>A0A0A1UPG5_9HYPO</name>
<dbReference type="eggNOG" id="KOG0907">
    <property type="taxonomic scope" value="Eukaryota"/>
</dbReference>
<sequence>MPVTEIETTAQFDALVGTKQLVAEFTSGWCKPCGWIGPKYEQLSRRYGNLTFVVVDGDKLRDLVARYKITGLPQFIMFRGGRIVDEFGGIVEDVLERRVARFAGGN</sequence>
<dbReference type="InterPro" id="IPR036249">
    <property type="entry name" value="Thioredoxin-like_sf"/>
</dbReference>
<protein>
    <submittedName>
        <fullName evidence="4">Thioredoxin family protein</fullName>
    </submittedName>
</protein>
<proteinExistence type="inferred from homology"/>
<dbReference type="Gene3D" id="3.40.30.10">
    <property type="entry name" value="Glutaredoxin"/>
    <property type="match status" value="1"/>
</dbReference>
<dbReference type="Proteomes" id="UP000030151">
    <property type="component" value="Unassembled WGS sequence"/>
</dbReference>
<evidence type="ECO:0000313" key="4">
    <source>
        <dbReference type="EMBL" id="EXU96899.1"/>
    </source>
</evidence>
<evidence type="ECO:0000256" key="1">
    <source>
        <dbReference type="ARBA" id="ARBA00008987"/>
    </source>
</evidence>